<evidence type="ECO:0000256" key="1">
    <source>
        <dbReference type="SAM" id="MobiDB-lite"/>
    </source>
</evidence>
<evidence type="ECO:0000313" key="2">
    <source>
        <dbReference type="EMBL" id="CAM0512774.1"/>
    </source>
</evidence>
<dbReference type="EMBL" id="CANUEZ050000258">
    <property type="protein sequence ID" value="CAM0512774.1"/>
    <property type="molecule type" value="Genomic_DNA"/>
</dbReference>
<keyword evidence="3" id="KW-1185">Reference proteome</keyword>
<feature type="compositionally biased region" description="Acidic residues" evidence="1">
    <location>
        <begin position="74"/>
        <end position="89"/>
    </location>
</feature>
<dbReference type="Proteomes" id="UP001189180">
    <property type="component" value="Unassembled WGS sequence"/>
</dbReference>
<feature type="region of interest" description="Disordered" evidence="1">
    <location>
        <begin position="55"/>
        <end position="103"/>
    </location>
</feature>
<evidence type="ECO:0000313" key="3">
    <source>
        <dbReference type="Proteomes" id="UP001189180"/>
    </source>
</evidence>
<gene>
    <name evidence="2" type="ORF">FHB240107_LOCUS14596</name>
</gene>
<reference evidence="2 3" key="1">
    <citation type="submission" date="2024-08" db="EMBL/GenBank/DDBJ databases">
        <authorList>
            <person name="Paterson S."/>
        </authorList>
    </citation>
    <scope>NUCLEOTIDE SEQUENCE [LARGE SCALE GENOMIC DNA]</scope>
</reference>
<proteinExistence type="predicted"/>
<dbReference type="AlphaFoldDB" id="A0ABC9HJE0"/>
<accession>A0ABC9HJE0</accession>
<comment type="caution">
    <text evidence="2">The sequence shown here is derived from an EMBL/GenBank/DDBJ whole genome shotgun (WGS) entry which is preliminary data.</text>
</comment>
<sequence>MNMKSTSNNHLDILQYPCDISSIHYFLAGFRRGGIHSASSYVYSQGAHPQVLIHQSTNSMNPGSQPAHISQSDFGEDDDPDADDSPFDDYDGKPAGAGGTSPQVIHQEIPWEHDIKTVIKFDLKVYSSLSEKLYELVLCLLYKIARQIKSLGVKLIFSSTMHCWTQKH</sequence>
<protein>
    <submittedName>
        <fullName evidence="2">Uncharacterized protein</fullName>
    </submittedName>
</protein>
<feature type="compositionally biased region" description="Polar residues" evidence="1">
    <location>
        <begin position="55"/>
        <end position="71"/>
    </location>
</feature>
<organism evidence="2 3">
    <name type="scientific">Fasciola hepatica</name>
    <name type="common">Liver fluke</name>
    <dbReference type="NCBI Taxonomy" id="6192"/>
    <lineage>
        <taxon>Eukaryota</taxon>
        <taxon>Metazoa</taxon>
        <taxon>Spiralia</taxon>
        <taxon>Lophotrochozoa</taxon>
        <taxon>Platyhelminthes</taxon>
        <taxon>Trematoda</taxon>
        <taxon>Digenea</taxon>
        <taxon>Plagiorchiida</taxon>
        <taxon>Echinostomata</taxon>
        <taxon>Echinostomatoidea</taxon>
        <taxon>Fasciolidae</taxon>
        <taxon>Fasciola</taxon>
    </lineage>
</organism>
<name>A0ABC9HJE0_FASHE</name>